<dbReference type="KEGG" id="moz:MoryE10_32170"/>
<sequence>MIYAIGGGHGHARRGWLLQQRWLEAGRDAVLLVRPGSDRHLPASPGLRLYAHSLADAHLDALRRRPPRRIVVDTFPSGWRGELDASLLGRFQRRAWIARYGRGPAPGTTCYDRVIAPYPAQRCEWGGELDDAAHAGYLIEAGPVAVDGDAADFTLLDPEGRCSPHLLQLFARLAQRAGLGWRHQRRLAPHQPARKLLVVGAGYHTFYELLGVGADLRFLPVHKRHDDQFRRADLFGLALNHLEQVLPWLAAPFRPVAEDTAPRWHRALALLEE</sequence>
<reference evidence="1" key="1">
    <citation type="submission" date="2019-06" db="EMBL/GenBank/DDBJ databases">
        <title>Complete genome sequence of Methylogaea oryzae strain JCM16910.</title>
        <authorList>
            <person name="Asakawa S."/>
        </authorList>
    </citation>
    <scope>NUCLEOTIDE SEQUENCE</scope>
    <source>
        <strain evidence="1">E10</strain>
    </source>
</reference>
<evidence type="ECO:0000313" key="2">
    <source>
        <dbReference type="Proteomes" id="UP000824988"/>
    </source>
</evidence>
<dbReference type="EMBL" id="AP019782">
    <property type="protein sequence ID" value="BBL72611.1"/>
    <property type="molecule type" value="Genomic_DNA"/>
</dbReference>
<proteinExistence type="predicted"/>
<accession>A0A8D5AJP0</accession>
<dbReference type="AlphaFoldDB" id="A0A8D5AJP0"/>
<gene>
    <name evidence="1" type="ORF">MoryE10_32170</name>
</gene>
<evidence type="ECO:0000313" key="1">
    <source>
        <dbReference type="EMBL" id="BBL72611.1"/>
    </source>
</evidence>
<dbReference type="Proteomes" id="UP000824988">
    <property type="component" value="Chromosome"/>
</dbReference>
<protein>
    <submittedName>
        <fullName evidence="1">Uncharacterized protein</fullName>
    </submittedName>
</protein>
<organism evidence="1 2">
    <name type="scientific">Methylogaea oryzae</name>
    <dbReference type="NCBI Taxonomy" id="1295382"/>
    <lineage>
        <taxon>Bacteria</taxon>
        <taxon>Pseudomonadati</taxon>
        <taxon>Pseudomonadota</taxon>
        <taxon>Gammaproteobacteria</taxon>
        <taxon>Methylococcales</taxon>
        <taxon>Methylococcaceae</taxon>
        <taxon>Methylogaea</taxon>
    </lineage>
</organism>
<name>A0A8D5AJP0_9GAMM</name>
<keyword evidence="2" id="KW-1185">Reference proteome</keyword>